<evidence type="ECO:0000259" key="1">
    <source>
        <dbReference type="Pfam" id="PF01208"/>
    </source>
</evidence>
<dbReference type="EMBL" id="CP001032">
    <property type="protein sequence ID" value="ACB76936.1"/>
    <property type="molecule type" value="Genomic_DNA"/>
</dbReference>
<dbReference type="GO" id="GO:0004853">
    <property type="term" value="F:uroporphyrinogen decarboxylase activity"/>
    <property type="evidence" value="ECO:0007669"/>
    <property type="project" value="InterPro"/>
</dbReference>
<dbReference type="SUPFAM" id="SSF51726">
    <property type="entry name" value="UROD/MetE-like"/>
    <property type="match status" value="1"/>
</dbReference>
<dbReference type="OrthoDB" id="185100at2"/>
<dbReference type="KEGG" id="ote:Oter_3659"/>
<dbReference type="InterPro" id="IPR000257">
    <property type="entry name" value="Uroporphyrinogen_deCOase"/>
</dbReference>
<dbReference type="GO" id="GO:0006779">
    <property type="term" value="P:porphyrin-containing compound biosynthetic process"/>
    <property type="evidence" value="ECO:0007669"/>
    <property type="project" value="InterPro"/>
</dbReference>
<name>B1ZXE1_OPITP</name>
<dbReference type="STRING" id="452637.Oter_3659"/>
<keyword evidence="3" id="KW-1185">Reference proteome</keyword>
<evidence type="ECO:0000313" key="3">
    <source>
        <dbReference type="Proteomes" id="UP000007013"/>
    </source>
</evidence>
<dbReference type="eggNOG" id="COG0407">
    <property type="taxonomic scope" value="Bacteria"/>
</dbReference>
<protein>
    <recommendedName>
        <fullName evidence="1">Uroporphyrinogen decarboxylase (URO-D) domain-containing protein</fullName>
    </recommendedName>
</protein>
<feature type="domain" description="Uroporphyrinogen decarboxylase (URO-D)" evidence="1">
    <location>
        <begin position="114"/>
        <end position="331"/>
    </location>
</feature>
<dbReference type="InterPro" id="IPR038071">
    <property type="entry name" value="UROD/MetE-like_sf"/>
</dbReference>
<dbReference type="AlphaFoldDB" id="B1ZXE1"/>
<dbReference type="RefSeq" id="WP_012376465.1">
    <property type="nucleotide sequence ID" value="NC_010571.1"/>
</dbReference>
<accession>B1ZXE1</accession>
<gene>
    <name evidence="2" type="ordered locus">Oter_3659</name>
</gene>
<sequence length="356" mass="38165">MARSTYLALAAQRHRLPIGVDLVLRRHADHEAILTDGERLGRVIAEAAAEFQTPLAFPLMDLKLEKATLLSFFDVPAADSDSFHFTEAPSAEAVARFESALASSRPSPRVAANLGALRYITGQTTLLPVGMSIGPFSLATKLLADPITPVYLAGDGATAADEPEVGLLETALRLALATVRHAIRQQLDAGARAIFIAEPAANKVFFSPKQIAGGSNVFDRFALAPNRAIAAQLVAREADLLFHCCGELVDAMLDGFCSLRPALLSLGSSRRLWEDAARVPKDIVLYGNLPSKQFYSDSVMPLEKVGAQAGELLARMRQVGHPFILGTECDTLHVDGCDDAIRAKVAHLLRIPEPAA</sequence>
<organism evidence="2 3">
    <name type="scientific">Opitutus terrae (strain DSM 11246 / JCM 15787 / PB90-1)</name>
    <dbReference type="NCBI Taxonomy" id="452637"/>
    <lineage>
        <taxon>Bacteria</taxon>
        <taxon>Pseudomonadati</taxon>
        <taxon>Verrucomicrobiota</taxon>
        <taxon>Opitutia</taxon>
        <taxon>Opitutales</taxon>
        <taxon>Opitutaceae</taxon>
        <taxon>Opitutus</taxon>
    </lineage>
</organism>
<dbReference type="Pfam" id="PF01208">
    <property type="entry name" value="URO-D"/>
    <property type="match status" value="1"/>
</dbReference>
<evidence type="ECO:0000313" key="2">
    <source>
        <dbReference type="EMBL" id="ACB76936.1"/>
    </source>
</evidence>
<reference evidence="2 3" key="1">
    <citation type="journal article" date="2011" name="J. Bacteriol.">
        <title>Genome sequence of the verrucomicrobium Opitutus terrae PB90-1, an abundant inhabitant of rice paddy soil ecosystems.</title>
        <authorList>
            <person name="van Passel M.W."/>
            <person name="Kant R."/>
            <person name="Palva A."/>
            <person name="Copeland A."/>
            <person name="Lucas S."/>
            <person name="Lapidus A."/>
            <person name="Glavina del Rio T."/>
            <person name="Pitluck S."/>
            <person name="Goltsman E."/>
            <person name="Clum A."/>
            <person name="Sun H."/>
            <person name="Schmutz J."/>
            <person name="Larimer F.W."/>
            <person name="Land M.L."/>
            <person name="Hauser L."/>
            <person name="Kyrpides N."/>
            <person name="Mikhailova N."/>
            <person name="Richardson P.P."/>
            <person name="Janssen P.H."/>
            <person name="de Vos W.M."/>
            <person name="Smidt H."/>
        </authorList>
    </citation>
    <scope>NUCLEOTIDE SEQUENCE [LARGE SCALE GENOMIC DNA]</scope>
    <source>
        <strain evidence="3">DSM 11246 / JCM 15787 / PB90-1</strain>
    </source>
</reference>
<dbReference type="Proteomes" id="UP000007013">
    <property type="component" value="Chromosome"/>
</dbReference>
<dbReference type="HOGENOM" id="CLU_778104_0_0_0"/>
<dbReference type="Gene3D" id="3.20.20.210">
    <property type="match status" value="1"/>
</dbReference>
<proteinExistence type="predicted"/>